<dbReference type="Pfam" id="PF00595">
    <property type="entry name" value="PDZ"/>
    <property type="match status" value="1"/>
</dbReference>
<sequence length="311" mass="34584">MPLIEDVAELQQAQNVGARGVTGHSEDEDSEHSLSTTVKTNVQMEKDGLGFILIQNGPYIQLIGLVEKSAAARDGELQAGDVLIKVGHENVLGWTLRELRQRLQGTPVGTVLQIRAYRDFLALPKKWAFTMDDIPERKGGNLADIFSDASEGSWTSSEGTDEYAVCREEMDTEANLQNATGYPDVQDDNAAPIQARHDKTVHYEDVDEEPEGTKETTAQKLFAPSPQPHWISKDWHFFERKRHTFTVGSDIGCDIMIHKDLRAGCDTDVSTLCLRCSSPYWTMPKVNIPSSPSSSSLSDVFWLKDSTEDVK</sequence>
<dbReference type="SUPFAM" id="SSF50156">
    <property type="entry name" value="PDZ domain-like"/>
    <property type="match status" value="1"/>
</dbReference>
<gene>
    <name evidence="4" type="primary">PDZD9</name>
</gene>
<feature type="domain" description="PDZ" evidence="2">
    <location>
        <begin position="39"/>
        <end position="118"/>
    </location>
</feature>
<dbReference type="CTD" id="255762"/>
<dbReference type="PANTHER" id="PTHR22698:SF1">
    <property type="entry name" value="PDZ DOMAIN-CONTAINING PROTEIN 9"/>
    <property type="match status" value="1"/>
</dbReference>
<dbReference type="PROSITE" id="PS50106">
    <property type="entry name" value="PDZ"/>
    <property type="match status" value="1"/>
</dbReference>
<feature type="region of interest" description="Disordered" evidence="1">
    <location>
        <begin position="15"/>
        <end position="35"/>
    </location>
</feature>
<dbReference type="GeneID" id="129339067"/>
<dbReference type="InterPro" id="IPR036034">
    <property type="entry name" value="PDZ_sf"/>
</dbReference>
<name>A0AA97LEU2_EUBMA</name>
<dbReference type="InterPro" id="IPR039179">
    <property type="entry name" value="PDZD9"/>
</dbReference>
<evidence type="ECO:0000259" key="2">
    <source>
        <dbReference type="PROSITE" id="PS50106"/>
    </source>
</evidence>
<accession>A0AA97LEU2</accession>
<dbReference type="RefSeq" id="XP_054849647.1">
    <property type="nucleotide sequence ID" value="XM_054993672.1"/>
</dbReference>
<organism evidence="3 4">
    <name type="scientific">Eublepharis macularius</name>
    <name type="common">Leopard gecko</name>
    <name type="synonym">Cyrtodactylus macularius</name>
    <dbReference type="NCBI Taxonomy" id="481883"/>
    <lineage>
        <taxon>Eukaryota</taxon>
        <taxon>Metazoa</taxon>
        <taxon>Chordata</taxon>
        <taxon>Craniata</taxon>
        <taxon>Vertebrata</taxon>
        <taxon>Euteleostomi</taxon>
        <taxon>Lepidosauria</taxon>
        <taxon>Squamata</taxon>
        <taxon>Bifurcata</taxon>
        <taxon>Gekkota</taxon>
        <taxon>Eublepharidae</taxon>
        <taxon>Eublepharinae</taxon>
        <taxon>Eublepharis</taxon>
    </lineage>
</organism>
<dbReference type="KEGG" id="emc:129339067"/>
<evidence type="ECO:0000313" key="4">
    <source>
        <dbReference type="RefSeq" id="XP_054849647.1"/>
    </source>
</evidence>
<dbReference type="Gene3D" id="2.30.42.10">
    <property type="match status" value="1"/>
</dbReference>
<dbReference type="AlphaFoldDB" id="A0AA97LEU2"/>
<dbReference type="InterPro" id="IPR001478">
    <property type="entry name" value="PDZ"/>
</dbReference>
<keyword evidence="3" id="KW-1185">Reference proteome</keyword>
<dbReference type="SMART" id="SM00228">
    <property type="entry name" value="PDZ"/>
    <property type="match status" value="1"/>
</dbReference>
<dbReference type="PANTHER" id="PTHR22698">
    <property type="entry name" value="PDZ DOMAIN-CONTAINING PROTEIN 9"/>
    <property type="match status" value="1"/>
</dbReference>
<dbReference type="Proteomes" id="UP001190640">
    <property type="component" value="Chromosome 12"/>
</dbReference>
<evidence type="ECO:0000313" key="3">
    <source>
        <dbReference type="Proteomes" id="UP001190640"/>
    </source>
</evidence>
<evidence type="ECO:0000256" key="1">
    <source>
        <dbReference type="SAM" id="MobiDB-lite"/>
    </source>
</evidence>
<proteinExistence type="predicted"/>
<protein>
    <submittedName>
        <fullName evidence="4">PDZ domain-containing protein 9</fullName>
    </submittedName>
</protein>
<reference evidence="4" key="1">
    <citation type="submission" date="2025-08" db="UniProtKB">
        <authorList>
            <consortium name="RefSeq"/>
        </authorList>
    </citation>
    <scope>IDENTIFICATION</scope>
    <source>
        <tissue evidence="4">Blood</tissue>
    </source>
</reference>